<dbReference type="GeneID" id="97990935"/>
<organism evidence="9 10">
    <name type="scientific">Eisenbergiella massiliensis</name>
    <dbReference type="NCBI Taxonomy" id="1720294"/>
    <lineage>
        <taxon>Bacteria</taxon>
        <taxon>Bacillati</taxon>
        <taxon>Bacillota</taxon>
        <taxon>Clostridia</taxon>
        <taxon>Lachnospirales</taxon>
        <taxon>Lachnospiraceae</taxon>
        <taxon>Eisenbergiella</taxon>
    </lineage>
</organism>
<feature type="transmembrane region" description="Helical" evidence="7">
    <location>
        <begin position="30"/>
        <end position="51"/>
    </location>
</feature>
<evidence type="ECO:0000256" key="3">
    <source>
        <dbReference type="ARBA" id="ARBA00022741"/>
    </source>
</evidence>
<keyword evidence="3" id="KW-0547">Nucleotide-binding</keyword>
<sequence>MKTEKRERYKYQMHLLLRLIKIYHGFAPELWWCVTAQAMLQVAGPFVNLYFSARILSELIGGRDAQRLGSYVLLTLICNLTIFLFSQGIGKINSVAQSKVMWKELRSVGDTFLKTDFENLGDAGYQNKKRYYLERRTMDGALCWGTIYNVQRMVKGICTIAASVVFAVPAFLGYGGGTSFFTSGLASLLMLLLLAGALVCTVCLNRRQTEREMQFYKEFMEGNRSFAYYSGECTQYKHGKEIRLYGEEKLLLEGLKKSLDIDRLGKKGLLTGFYEMMKAGLGMLLSGCVYFFIGARAIAGAFGAGMIVQYVGAVTQFTGGFSEMAGGLAELRGETPFIENYLGILDSRPVKYQGSIPVEKRDDNEFEIEFRDVSFRYPGSSDWALRHLSLKLRIGEHLAVVGRNGSGKTTFIKLLCRLYDPTEGEILLNGIDIRKYNYEEYLELFSVVFQDFRLFSFSLGQNVAAAVDIDRERAASSLGQIGFGDRLKEMARGLDTPLYRDFDKDGVEISGGEAQKIALARALYKDAPFIILDEPTAALDPIAEYEIYSGFEKLVGGKSAVYISHRLSSCRFCDDIAVFEEGRLVQRGGHEELLAGEDSLYARLWNAQAQYYAEHTEEEDTLGMEPVYVS</sequence>
<keyword evidence="6 7" id="KW-0472">Membrane</keyword>
<dbReference type="PANTHER" id="PTHR24221">
    <property type="entry name" value="ATP-BINDING CASSETTE SUB-FAMILY B"/>
    <property type="match status" value="1"/>
</dbReference>
<dbReference type="Gene3D" id="3.40.50.300">
    <property type="entry name" value="P-loop containing nucleotide triphosphate hydrolases"/>
    <property type="match status" value="1"/>
</dbReference>
<accession>A0A3E3ID66</accession>
<dbReference type="InterPro" id="IPR003439">
    <property type="entry name" value="ABC_transporter-like_ATP-bd"/>
</dbReference>
<dbReference type="PROSITE" id="PS00211">
    <property type="entry name" value="ABC_TRANSPORTER_1"/>
    <property type="match status" value="1"/>
</dbReference>
<feature type="transmembrane region" description="Helical" evidence="7">
    <location>
        <begin position="284"/>
        <end position="308"/>
    </location>
</feature>
<dbReference type="Gene3D" id="1.20.1560.10">
    <property type="entry name" value="ABC transporter type 1, transmembrane domain"/>
    <property type="match status" value="1"/>
</dbReference>
<gene>
    <name evidence="9" type="ORF">DXC51_01305</name>
</gene>
<dbReference type="AlphaFoldDB" id="A0A3E3ID66"/>
<evidence type="ECO:0000256" key="4">
    <source>
        <dbReference type="ARBA" id="ARBA00022840"/>
    </source>
</evidence>
<dbReference type="Proteomes" id="UP000260812">
    <property type="component" value="Unassembled WGS sequence"/>
</dbReference>
<evidence type="ECO:0000256" key="5">
    <source>
        <dbReference type="ARBA" id="ARBA00022989"/>
    </source>
</evidence>
<dbReference type="GO" id="GO:0005886">
    <property type="term" value="C:plasma membrane"/>
    <property type="evidence" value="ECO:0007669"/>
    <property type="project" value="UniProtKB-SubCell"/>
</dbReference>
<dbReference type="InterPro" id="IPR017871">
    <property type="entry name" value="ABC_transporter-like_CS"/>
</dbReference>
<feature type="domain" description="ABC transporter" evidence="8">
    <location>
        <begin position="368"/>
        <end position="606"/>
    </location>
</feature>
<dbReference type="PROSITE" id="PS50893">
    <property type="entry name" value="ABC_TRANSPORTER_2"/>
    <property type="match status" value="1"/>
</dbReference>
<dbReference type="EMBL" id="QVLV01000001">
    <property type="protein sequence ID" value="RGE64993.1"/>
    <property type="molecule type" value="Genomic_DNA"/>
</dbReference>
<evidence type="ECO:0000259" key="8">
    <source>
        <dbReference type="PROSITE" id="PS50893"/>
    </source>
</evidence>
<dbReference type="SUPFAM" id="SSF90123">
    <property type="entry name" value="ABC transporter transmembrane region"/>
    <property type="match status" value="1"/>
</dbReference>
<name>A0A3E3ID66_9FIRM</name>
<comment type="subcellular location">
    <subcellularLocation>
        <location evidence="1">Cell membrane</location>
        <topology evidence="1">Multi-pass membrane protein</topology>
    </subcellularLocation>
</comment>
<reference evidence="9 10" key="1">
    <citation type="submission" date="2018-08" db="EMBL/GenBank/DDBJ databases">
        <title>A genome reference for cultivated species of the human gut microbiota.</title>
        <authorList>
            <person name="Zou Y."/>
            <person name="Xue W."/>
            <person name="Luo G."/>
        </authorList>
    </citation>
    <scope>NUCLEOTIDE SEQUENCE [LARGE SCALE GENOMIC DNA]</scope>
    <source>
        <strain evidence="9 10">TF05-5AC</strain>
    </source>
</reference>
<protein>
    <submittedName>
        <fullName evidence="9">ABC transporter ATP-binding protein</fullName>
    </submittedName>
</protein>
<evidence type="ECO:0000256" key="1">
    <source>
        <dbReference type="ARBA" id="ARBA00004651"/>
    </source>
</evidence>
<dbReference type="GO" id="GO:0005524">
    <property type="term" value="F:ATP binding"/>
    <property type="evidence" value="ECO:0007669"/>
    <property type="project" value="UniProtKB-KW"/>
</dbReference>
<feature type="transmembrane region" description="Helical" evidence="7">
    <location>
        <begin position="156"/>
        <end position="174"/>
    </location>
</feature>
<keyword evidence="5 7" id="KW-1133">Transmembrane helix</keyword>
<dbReference type="InterPro" id="IPR039421">
    <property type="entry name" value="Type_1_exporter"/>
</dbReference>
<dbReference type="Pfam" id="PF00005">
    <property type="entry name" value="ABC_tran"/>
    <property type="match status" value="1"/>
</dbReference>
<dbReference type="CDD" id="cd03228">
    <property type="entry name" value="ABCC_MRP_Like"/>
    <property type="match status" value="1"/>
</dbReference>
<dbReference type="RefSeq" id="WP_117543385.1">
    <property type="nucleotide sequence ID" value="NZ_JBKUNB010000013.1"/>
</dbReference>
<dbReference type="GO" id="GO:0034040">
    <property type="term" value="F:ATPase-coupled lipid transmembrane transporter activity"/>
    <property type="evidence" value="ECO:0007669"/>
    <property type="project" value="TreeGrafter"/>
</dbReference>
<evidence type="ECO:0000313" key="10">
    <source>
        <dbReference type="Proteomes" id="UP000260812"/>
    </source>
</evidence>
<dbReference type="SMART" id="SM00382">
    <property type="entry name" value="AAA"/>
    <property type="match status" value="1"/>
</dbReference>
<proteinExistence type="predicted"/>
<dbReference type="InterPro" id="IPR003593">
    <property type="entry name" value="AAA+_ATPase"/>
</dbReference>
<evidence type="ECO:0000313" key="9">
    <source>
        <dbReference type="EMBL" id="RGE64993.1"/>
    </source>
</evidence>
<evidence type="ECO:0000256" key="6">
    <source>
        <dbReference type="ARBA" id="ARBA00023136"/>
    </source>
</evidence>
<dbReference type="InterPro" id="IPR036640">
    <property type="entry name" value="ABC1_TM_sf"/>
</dbReference>
<dbReference type="InterPro" id="IPR027417">
    <property type="entry name" value="P-loop_NTPase"/>
</dbReference>
<evidence type="ECO:0000256" key="7">
    <source>
        <dbReference type="SAM" id="Phobius"/>
    </source>
</evidence>
<comment type="caution">
    <text evidence="9">The sequence shown here is derived from an EMBL/GenBank/DDBJ whole genome shotgun (WGS) entry which is preliminary data.</text>
</comment>
<evidence type="ECO:0000256" key="2">
    <source>
        <dbReference type="ARBA" id="ARBA00022692"/>
    </source>
</evidence>
<keyword evidence="4 9" id="KW-0067">ATP-binding</keyword>
<keyword evidence="2 7" id="KW-0812">Transmembrane</keyword>
<feature type="transmembrane region" description="Helical" evidence="7">
    <location>
        <begin position="71"/>
        <end position="89"/>
    </location>
</feature>
<dbReference type="SUPFAM" id="SSF52540">
    <property type="entry name" value="P-loop containing nucleoside triphosphate hydrolases"/>
    <property type="match status" value="1"/>
</dbReference>
<feature type="transmembrane region" description="Helical" evidence="7">
    <location>
        <begin position="180"/>
        <end position="204"/>
    </location>
</feature>
<keyword evidence="10" id="KW-1185">Reference proteome</keyword>
<dbReference type="GO" id="GO:0016887">
    <property type="term" value="F:ATP hydrolysis activity"/>
    <property type="evidence" value="ECO:0007669"/>
    <property type="project" value="InterPro"/>
</dbReference>
<dbReference type="PANTHER" id="PTHR24221:SF654">
    <property type="entry name" value="ATP-BINDING CASSETTE SUB-FAMILY B MEMBER 6"/>
    <property type="match status" value="1"/>
</dbReference>